<keyword evidence="1" id="KW-0812">Transmembrane</keyword>
<keyword evidence="4" id="KW-1185">Reference proteome</keyword>
<dbReference type="AlphaFoldDB" id="A0A0D8X8A7"/>
<keyword evidence="1" id="KW-1133">Transmembrane helix</keyword>
<reference evidence="4" key="2">
    <citation type="journal article" date="2016" name="Sci. Rep.">
        <title>Dictyocaulus viviparus genome, variome and transcriptome elucidate lungworm biology and support future intervention.</title>
        <authorList>
            <person name="McNulty S.N."/>
            <person name="Strube C."/>
            <person name="Rosa B.A."/>
            <person name="Martin J.C."/>
            <person name="Tyagi R."/>
            <person name="Choi Y.J."/>
            <person name="Wang Q."/>
            <person name="Hallsworth Pepin K."/>
            <person name="Zhang X."/>
            <person name="Ozersky P."/>
            <person name="Wilson R.K."/>
            <person name="Sternberg P.W."/>
            <person name="Gasser R.B."/>
            <person name="Mitreva M."/>
        </authorList>
    </citation>
    <scope>NUCLEOTIDE SEQUENCE [LARGE SCALE GENOMIC DNA]</scope>
    <source>
        <strain evidence="4">HannoverDv2000</strain>
    </source>
</reference>
<dbReference type="Gene3D" id="1.10.8.10">
    <property type="entry name" value="DNA helicase RuvA subunit, C-terminal domain"/>
    <property type="match status" value="1"/>
</dbReference>
<evidence type="ECO:0000313" key="3">
    <source>
        <dbReference type="EMBL" id="KJH40795.1"/>
    </source>
</evidence>
<dbReference type="OrthoDB" id="1026733at2759"/>
<dbReference type="Gene3D" id="3.10.20.90">
    <property type="entry name" value="Phosphatidylinositol 3-kinase Catalytic Subunit, Chain A, domain 1"/>
    <property type="match status" value="1"/>
</dbReference>
<evidence type="ECO:0000256" key="1">
    <source>
        <dbReference type="SAM" id="Phobius"/>
    </source>
</evidence>
<dbReference type="SMART" id="SM00594">
    <property type="entry name" value="UAS"/>
    <property type="match status" value="1"/>
</dbReference>
<dbReference type="Proteomes" id="UP000053766">
    <property type="component" value="Unassembled WGS sequence"/>
</dbReference>
<dbReference type="EMBL" id="KN717012">
    <property type="protein sequence ID" value="KJH40795.1"/>
    <property type="molecule type" value="Genomic_DNA"/>
</dbReference>
<evidence type="ECO:0000313" key="4">
    <source>
        <dbReference type="Proteomes" id="UP000053766"/>
    </source>
</evidence>
<name>A0A0D8X8A7_DICVI</name>
<feature type="domain" description="UAS" evidence="2">
    <location>
        <begin position="154"/>
        <end position="274"/>
    </location>
</feature>
<dbReference type="GO" id="GO:0043130">
    <property type="term" value="F:ubiquitin binding"/>
    <property type="evidence" value="ECO:0007669"/>
    <property type="project" value="TreeGrafter"/>
</dbReference>
<proteinExistence type="predicted"/>
<keyword evidence="1" id="KW-0472">Membrane</keyword>
<gene>
    <name evidence="3" type="ORF">DICVIV_13239</name>
</gene>
<accession>A0A0D8X8A7</accession>
<feature type="transmembrane region" description="Helical" evidence="1">
    <location>
        <begin position="106"/>
        <end position="130"/>
    </location>
</feature>
<dbReference type="STRING" id="29172.A0A0D8X8A7"/>
<dbReference type="InterPro" id="IPR050730">
    <property type="entry name" value="UBX_domain-protein"/>
</dbReference>
<dbReference type="InterPro" id="IPR029071">
    <property type="entry name" value="Ubiquitin-like_domsf"/>
</dbReference>
<evidence type="ECO:0000259" key="2">
    <source>
        <dbReference type="SMART" id="SM00594"/>
    </source>
</evidence>
<sequence length="475" mass="55750">MVLHGDKIDKFKEFCGVAEDSIALRYLRHCGYNLQAAIQHFYQTNGVLEENEEEEEGWNRDVLGLSASSNSISRNNHIEHNAPPNSQSVLRSITPNSRAVQRWRQFAFAFLTLPFNFFISTVYDVLKFFYELVVGERTPSIEDMRHDVGIFRQSVMEKFSRTSVEFFDGTFDEAYLAACDSDKIFAAFLFTPGARQYEDVVRQILEDDNFNTTVIDFDMVLWGVDPRSAAGRMAARQMKLTKFPSFVALSSRDESTLMRVETPSSAQDIWPLLRQCALEELELREEEEFKKRILRENRMLMYQQEMEYRESEERDRAIMAERRRQKQLQEEENYKKNKEEKERHDAMVYCQQALNELRREMSSNQEVNDYSGKDCIRVLVRYPCGETSKHNFSPDESSKNLFGVVFTESYCPDYFEAHYGFPRTKLNFYSERYHNILMKHRRSLGQQTLSYVEPKTFRQLGISSSLTLYISNIDS</sequence>
<organism evidence="3 4">
    <name type="scientific">Dictyocaulus viviparus</name>
    <name type="common">Bovine lungworm</name>
    <dbReference type="NCBI Taxonomy" id="29172"/>
    <lineage>
        <taxon>Eukaryota</taxon>
        <taxon>Metazoa</taxon>
        <taxon>Ecdysozoa</taxon>
        <taxon>Nematoda</taxon>
        <taxon>Chromadorea</taxon>
        <taxon>Rhabditida</taxon>
        <taxon>Rhabditina</taxon>
        <taxon>Rhabditomorpha</taxon>
        <taxon>Strongyloidea</taxon>
        <taxon>Metastrongylidae</taxon>
        <taxon>Dictyocaulus</taxon>
    </lineage>
</organism>
<dbReference type="PANTHER" id="PTHR23322">
    <property type="entry name" value="FAS-ASSOCIATED PROTEIN"/>
    <property type="match status" value="1"/>
</dbReference>
<dbReference type="InterPro" id="IPR006577">
    <property type="entry name" value="UAS"/>
</dbReference>
<dbReference type="Pfam" id="PF14555">
    <property type="entry name" value="UBA_4"/>
    <property type="match status" value="1"/>
</dbReference>
<protein>
    <recommendedName>
        <fullName evidence="2">UAS domain-containing protein</fullName>
    </recommendedName>
</protein>
<dbReference type="SUPFAM" id="SSF54236">
    <property type="entry name" value="Ubiquitin-like"/>
    <property type="match status" value="1"/>
</dbReference>
<dbReference type="Gene3D" id="3.40.30.10">
    <property type="entry name" value="Glutaredoxin"/>
    <property type="match status" value="1"/>
</dbReference>
<reference evidence="3 4" key="1">
    <citation type="submission" date="2013-11" db="EMBL/GenBank/DDBJ databases">
        <title>Draft genome of the bovine lungworm Dictyocaulus viviparus.</title>
        <authorList>
            <person name="Mitreva M."/>
        </authorList>
    </citation>
    <scope>NUCLEOTIDE SEQUENCE [LARGE SCALE GENOMIC DNA]</scope>
    <source>
        <strain evidence="3 4">HannoverDv2000</strain>
    </source>
</reference>